<evidence type="ECO:0000256" key="4">
    <source>
        <dbReference type="ARBA" id="ARBA00022448"/>
    </source>
</evidence>
<keyword evidence="12 16" id="KW-0830">Ubiquinone</keyword>
<evidence type="ECO:0000256" key="11">
    <source>
        <dbReference type="ARBA" id="ARBA00023027"/>
    </source>
</evidence>
<evidence type="ECO:0000256" key="15">
    <source>
        <dbReference type="ARBA" id="ARBA00049551"/>
    </source>
</evidence>
<evidence type="ECO:0000256" key="12">
    <source>
        <dbReference type="ARBA" id="ARBA00023075"/>
    </source>
</evidence>
<keyword evidence="11 16" id="KW-0520">NAD</keyword>
<feature type="domain" description="NADH-Ubiquinone oxidoreductase (complex I) chain 5 N-terminal" evidence="18">
    <location>
        <begin position="46"/>
        <end position="91"/>
    </location>
</feature>
<comment type="catalytic activity">
    <reaction evidence="15 16">
        <text>a ubiquinone + NADH + 5 H(+)(in) = a ubiquinol + NAD(+) + 4 H(+)(out)</text>
        <dbReference type="Rhea" id="RHEA:29091"/>
        <dbReference type="Rhea" id="RHEA-COMP:9565"/>
        <dbReference type="Rhea" id="RHEA-COMP:9566"/>
        <dbReference type="ChEBI" id="CHEBI:15378"/>
        <dbReference type="ChEBI" id="CHEBI:16389"/>
        <dbReference type="ChEBI" id="CHEBI:17976"/>
        <dbReference type="ChEBI" id="CHEBI:57540"/>
        <dbReference type="ChEBI" id="CHEBI:57945"/>
        <dbReference type="EC" id="7.1.1.2"/>
    </reaction>
</comment>
<evidence type="ECO:0000256" key="7">
    <source>
        <dbReference type="ARBA" id="ARBA00022792"/>
    </source>
</evidence>
<evidence type="ECO:0000256" key="10">
    <source>
        <dbReference type="ARBA" id="ARBA00022989"/>
    </source>
</evidence>
<dbReference type="GO" id="GO:0005743">
    <property type="term" value="C:mitochondrial inner membrane"/>
    <property type="evidence" value="ECO:0007669"/>
    <property type="project" value="UniProtKB-SubCell"/>
</dbReference>
<proteinExistence type="inferred from homology"/>
<dbReference type="Pfam" id="PF00361">
    <property type="entry name" value="Proton_antipo_M"/>
    <property type="match status" value="1"/>
</dbReference>
<feature type="transmembrane region" description="Helical" evidence="16">
    <location>
        <begin position="239"/>
        <end position="263"/>
    </location>
</feature>
<keyword evidence="7" id="KW-0999">Mitochondrion inner membrane</keyword>
<dbReference type="InterPro" id="IPR001516">
    <property type="entry name" value="Proton_antipo_N"/>
</dbReference>
<dbReference type="GO" id="GO:0008137">
    <property type="term" value="F:NADH dehydrogenase (ubiquinone) activity"/>
    <property type="evidence" value="ECO:0007669"/>
    <property type="project" value="UniProtKB-EC"/>
</dbReference>
<feature type="transmembrane region" description="Helical" evidence="16">
    <location>
        <begin position="417"/>
        <end position="440"/>
    </location>
</feature>
<dbReference type="Pfam" id="PF06455">
    <property type="entry name" value="NADH5_C"/>
    <property type="match status" value="1"/>
</dbReference>
<evidence type="ECO:0000256" key="13">
    <source>
        <dbReference type="ARBA" id="ARBA00023128"/>
    </source>
</evidence>
<geneLocation type="mitochondrion" evidence="20"/>
<feature type="transmembrane region" description="Helical" evidence="16">
    <location>
        <begin position="54"/>
        <end position="78"/>
    </location>
</feature>
<evidence type="ECO:0000259" key="17">
    <source>
        <dbReference type="Pfam" id="PF00361"/>
    </source>
</evidence>
<feature type="transmembrane region" description="Helical" evidence="16">
    <location>
        <begin position="173"/>
        <end position="191"/>
    </location>
</feature>
<keyword evidence="5" id="KW-0679">Respiratory chain</keyword>
<feature type="transmembrane region" description="Helical" evidence="16">
    <location>
        <begin position="375"/>
        <end position="396"/>
    </location>
</feature>
<gene>
    <name evidence="20" type="primary">ND5</name>
</gene>
<feature type="transmembrane region" description="Helical" evidence="16">
    <location>
        <begin position="12"/>
        <end position="42"/>
    </location>
</feature>
<reference evidence="20" key="1">
    <citation type="journal article" date="2013" name="PLoS ONE">
        <title>The Complete Mitochondrial Genomes of Two Octopods Cistopus chinensis and Cistopus taiwanicus: Revealing the Phylogenetic Position of the Genus Cistopus within the Order Octopoda.</title>
        <authorList>
            <person name="Cheng R."/>
            <person name="Zheng X."/>
            <person name="Ma Y."/>
            <person name="Li Q."/>
        </authorList>
    </citation>
    <scope>NUCLEOTIDE SEQUENCE</scope>
</reference>
<feature type="domain" description="NADH dehydrogenase subunit 5 C-terminal" evidence="19">
    <location>
        <begin position="391"/>
        <end position="564"/>
    </location>
</feature>
<feature type="transmembrane region" description="Helical" evidence="16">
    <location>
        <begin position="331"/>
        <end position="355"/>
    </location>
</feature>
<feature type="domain" description="NADH:quinone oxidoreductase/Mrp antiporter transmembrane" evidence="17">
    <location>
        <begin position="110"/>
        <end position="388"/>
    </location>
</feature>
<keyword evidence="14 16" id="KW-0472">Membrane</keyword>
<accession>V9NZ89</accession>
<dbReference type="Pfam" id="PF00662">
    <property type="entry name" value="Proton_antipo_N"/>
    <property type="match status" value="1"/>
</dbReference>
<evidence type="ECO:0000256" key="8">
    <source>
        <dbReference type="ARBA" id="ARBA00022967"/>
    </source>
</evidence>
<dbReference type="InterPro" id="IPR001750">
    <property type="entry name" value="ND/Mrp_TM"/>
</dbReference>
<evidence type="ECO:0000313" key="20">
    <source>
        <dbReference type="EMBL" id="AGS15329.1"/>
    </source>
</evidence>
<dbReference type="GO" id="GO:0015990">
    <property type="term" value="P:electron transport coupled proton transport"/>
    <property type="evidence" value="ECO:0007669"/>
    <property type="project" value="TreeGrafter"/>
</dbReference>
<evidence type="ECO:0000256" key="2">
    <source>
        <dbReference type="ARBA" id="ARBA00012944"/>
    </source>
</evidence>
<feature type="transmembrane region" description="Helical" evidence="16">
    <location>
        <begin position="114"/>
        <end position="133"/>
    </location>
</feature>
<keyword evidence="8" id="KW-1278">Translocase</keyword>
<protein>
    <recommendedName>
        <fullName evidence="3 16">NADH-ubiquinone oxidoreductase chain 5</fullName>
        <ecNumber evidence="2 16">7.1.1.2</ecNumber>
    </recommendedName>
</protein>
<dbReference type="GO" id="GO:0042773">
    <property type="term" value="P:ATP synthesis coupled electron transport"/>
    <property type="evidence" value="ECO:0007669"/>
    <property type="project" value="InterPro"/>
</dbReference>
<dbReference type="PANTHER" id="PTHR42829:SF2">
    <property type="entry name" value="NADH-UBIQUINONE OXIDOREDUCTASE CHAIN 5"/>
    <property type="match status" value="1"/>
</dbReference>
<feature type="transmembrane region" description="Helical" evidence="16">
    <location>
        <begin position="294"/>
        <end position="319"/>
    </location>
</feature>
<sequence>MKKLKLEVFFSIMLMMISILMIILFMYLILNNYCCIISWEIFSCMSLFVELDMLLDWVSCSFSSLVCLISSSVCIFSVKYMEGDMNVVRFMMVLMLFVLSMNFLIFIPSFVSLILGWDGLGLVSFCLVIYYQNSKSLSAGMLTVLMNRVGDCFILAGISIMSFLGHWNYLCIWYFYFFELCMLFVVIAGMTKSAQIPFSSWLPAAMAAPTPVSALVHSSTLVTAGVFLLIRFYDNLVEVEFFCFFLLFISIMTTFMSGICAVYEYDMKKIIALSTLSQLGVMMMSLGLKMPMMALFHLYTHAMFKALLFLCGGNIIHCYNGSQDIRDISGVMYNLPFTSIIFNISNMALCGFPFLAGFYSKDLIMEVLLSSNMNLLVGMIGMFGVCLTMLYSMRVSMFVLWGEVKSVIYENMKDDDLYIIISMMILCSGALFGGFMLQNFVMCFNEVIILPLLYKMLVMLLLLFSMLLSFSLWYKNEIQIKYGLMDWCNSKMWFMTSLSGYPFMYMLKNITNLNLKLVDMGWLEITGGQGVLMMIKKTMFIMEWWMVILFNVNMIIIIFMILMI</sequence>
<keyword evidence="6 16" id="KW-0812">Transmembrane</keyword>
<dbReference type="InterPro" id="IPR010934">
    <property type="entry name" value="NADH_DH_su5_C"/>
</dbReference>
<evidence type="ECO:0000256" key="6">
    <source>
        <dbReference type="ARBA" id="ARBA00022692"/>
    </source>
</evidence>
<feature type="transmembrane region" description="Helical" evidence="16">
    <location>
        <begin position="90"/>
        <end position="108"/>
    </location>
</feature>
<dbReference type="EC" id="7.1.1.2" evidence="2 16"/>
<evidence type="ECO:0000259" key="19">
    <source>
        <dbReference type="Pfam" id="PF06455"/>
    </source>
</evidence>
<feature type="transmembrane region" description="Helical" evidence="16">
    <location>
        <begin position="212"/>
        <end position="233"/>
    </location>
</feature>
<keyword evidence="10 16" id="KW-1133">Transmembrane helix</keyword>
<dbReference type="InterPro" id="IPR003945">
    <property type="entry name" value="NU5C-like"/>
</dbReference>
<dbReference type="EMBL" id="KF017605">
    <property type="protein sequence ID" value="AGS15329.1"/>
    <property type="molecule type" value="Genomic_DNA"/>
</dbReference>
<dbReference type="GO" id="GO:0003954">
    <property type="term" value="F:NADH dehydrogenase activity"/>
    <property type="evidence" value="ECO:0007669"/>
    <property type="project" value="TreeGrafter"/>
</dbReference>
<name>V9NZ89_CISTA</name>
<dbReference type="RefSeq" id="YP_008994356.1">
    <property type="nucleotide sequence ID" value="NC_023257.1"/>
</dbReference>
<evidence type="ECO:0000256" key="3">
    <source>
        <dbReference type="ARBA" id="ARBA00021096"/>
    </source>
</evidence>
<dbReference type="PRINTS" id="PR01434">
    <property type="entry name" value="NADHDHGNASE5"/>
</dbReference>
<feature type="transmembrane region" description="Helical" evidence="16">
    <location>
        <begin position="544"/>
        <end position="563"/>
    </location>
</feature>
<keyword evidence="13 16" id="KW-0496">Mitochondrion</keyword>
<evidence type="ECO:0000256" key="14">
    <source>
        <dbReference type="ARBA" id="ARBA00023136"/>
    </source>
</evidence>
<keyword evidence="9" id="KW-0249">Electron transport</keyword>
<dbReference type="CTD" id="4540"/>
<organism evidence="20">
    <name type="scientific">Cistopus taiwanicus</name>
    <name type="common">Octopus</name>
    <dbReference type="NCBI Taxonomy" id="995026"/>
    <lineage>
        <taxon>Eukaryota</taxon>
        <taxon>Metazoa</taxon>
        <taxon>Spiralia</taxon>
        <taxon>Lophotrochozoa</taxon>
        <taxon>Mollusca</taxon>
        <taxon>Cephalopoda</taxon>
        <taxon>Coleoidea</taxon>
        <taxon>Octopodiformes</taxon>
        <taxon>Octopoda</taxon>
        <taxon>Incirrata</taxon>
        <taxon>Octopodidae</taxon>
        <taxon>Cistopus</taxon>
    </lineage>
</organism>
<evidence type="ECO:0000256" key="5">
    <source>
        <dbReference type="ARBA" id="ARBA00022660"/>
    </source>
</evidence>
<evidence type="ECO:0000256" key="1">
    <source>
        <dbReference type="ARBA" id="ARBA00004448"/>
    </source>
</evidence>
<comment type="function">
    <text evidence="16">Core subunit of the mitochondrial membrane respiratory chain NADH dehydrogenase (Complex I) which catalyzes electron transfer from NADH through the respiratory chain, using ubiquinone as an electron acceptor. Essential for the catalytic activity and assembly of complex I.</text>
</comment>
<evidence type="ECO:0000256" key="16">
    <source>
        <dbReference type="RuleBase" id="RU003404"/>
    </source>
</evidence>
<comment type="subcellular location">
    <subcellularLocation>
        <location evidence="1">Mitochondrion inner membrane</location>
        <topology evidence="1">Multi-pass membrane protein</topology>
    </subcellularLocation>
</comment>
<comment type="similarity">
    <text evidence="16">Belongs to the complex I subunit 5 family.</text>
</comment>
<dbReference type="GeneID" id="18129376"/>
<dbReference type="AlphaFoldDB" id="V9NZ89"/>
<keyword evidence="4 16" id="KW-0813">Transport</keyword>
<dbReference type="PANTHER" id="PTHR42829">
    <property type="entry name" value="NADH-UBIQUINONE OXIDOREDUCTASE CHAIN 5"/>
    <property type="match status" value="1"/>
</dbReference>
<evidence type="ECO:0000259" key="18">
    <source>
        <dbReference type="Pfam" id="PF00662"/>
    </source>
</evidence>
<feature type="transmembrane region" description="Helical" evidence="16">
    <location>
        <begin position="452"/>
        <end position="474"/>
    </location>
</feature>
<evidence type="ECO:0000256" key="9">
    <source>
        <dbReference type="ARBA" id="ARBA00022982"/>
    </source>
</evidence>